<reference evidence="2 3" key="1">
    <citation type="submission" date="2018-04" db="EMBL/GenBank/DDBJ databases">
        <title>Genomic Encyclopedia of Type Strains, Phase IV (KMG-IV): sequencing the most valuable type-strain genomes for metagenomic binning, comparative biology and taxonomic classification.</title>
        <authorList>
            <person name="Goeker M."/>
        </authorList>
    </citation>
    <scope>NUCLEOTIDE SEQUENCE [LARGE SCALE GENOMIC DNA]</scope>
    <source>
        <strain evidence="2 3">DSM 10065</strain>
    </source>
</reference>
<dbReference type="RefSeq" id="WP_017522520.1">
    <property type="nucleotide sequence ID" value="NZ_JACCEX010000006.1"/>
</dbReference>
<sequence>MKPSPSLLRHPEHIHPSLWKGTQLAQAQRPALSTGFTRLDAELPGRGWPIGALVEISLERPGIGEISLLRPALAQLGRERSIMFIQPPCAPHFRCWANWGLQDQRLLWVQTDNLHDTLWACDKALRHNACSALLCWAPGAQAQSLRRLHLAAQQSNTLLVMLRSPAEARQPCAAPLRLGLRPAAQGLLVSILKRRGPACEHAIPIILHPERAYSSSGAHHVSLDQPSSAPPQPGRRFSSLAH</sequence>
<dbReference type="Proteomes" id="UP000246145">
    <property type="component" value="Unassembled WGS sequence"/>
</dbReference>
<dbReference type="PIRSF" id="PIRSF037290">
    <property type="entry name" value="UCP037290"/>
    <property type="match status" value="1"/>
</dbReference>
<dbReference type="NCBIfam" id="NF033429">
    <property type="entry name" value="ImuA_translesion"/>
    <property type="match status" value="1"/>
</dbReference>
<keyword evidence="3" id="KW-1185">Reference proteome</keyword>
<evidence type="ECO:0000256" key="1">
    <source>
        <dbReference type="SAM" id="MobiDB-lite"/>
    </source>
</evidence>
<dbReference type="InterPro" id="IPR047610">
    <property type="entry name" value="ImuA_translesion"/>
</dbReference>
<name>A0A2U1CHT5_9BURK</name>
<gene>
    <name evidence="2" type="ORF">C7440_3713</name>
</gene>
<dbReference type="STRING" id="1231391.GCA_000308195_00142"/>
<dbReference type="OrthoDB" id="9811176at2"/>
<dbReference type="InterPro" id="IPR017166">
    <property type="entry name" value="UCP037290"/>
</dbReference>
<proteinExistence type="predicted"/>
<dbReference type="EMBL" id="QEKO01000009">
    <property type="protein sequence ID" value="PVY60466.1"/>
    <property type="molecule type" value="Genomic_DNA"/>
</dbReference>
<dbReference type="Gene3D" id="3.40.50.300">
    <property type="entry name" value="P-loop containing nucleotide triphosphate hydrolases"/>
    <property type="match status" value="1"/>
</dbReference>
<accession>A0A2U1CHT5</accession>
<dbReference type="SUPFAM" id="SSF52540">
    <property type="entry name" value="P-loop containing nucleoside triphosphate hydrolases"/>
    <property type="match status" value="1"/>
</dbReference>
<evidence type="ECO:0000313" key="2">
    <source>
        <dbReference type="EMBL" id="PVY60466.1"/>
    </source>
</evidence>
<evidence type="ECO:0000313" key="3">
    <source>
        <dbReference type="Proteomes" id="UP000246145"/>
    </source>
</evidence>
<dbReference type="AlphaFoldDB" id="A0A2U1CHT5"/>
<comment type="caution">
    <text evidence="2">The sequence shown here is derived from an EMBL/GenBank/DDBJ whole genome shotgun (WGS) entry which is preliminary data.</text>
</comment>
<protein>
    <submittedName>
        <fullName evidence="2">Protein ImuA</fullName>
    </submittedName>
</protein>
<organism evidence="2 3">
    <name type="scientific">Pusillimonas noertemannii</name>
    <dbReference type="NCBI Taxonomy" id="305977"/>
    <lineage>
        <taxon>Bacteria</taxon>
        <taxon>Pseudomonadati</taxon>
        <taxon>Pseudomonadota</taxon>
        <taxon>Betaproteobacteria</taxon>
        <taxon>Burkholderiales</taxon>
        <taxon>Alcaligenaceae</taxon>
        <taxon>Pusillimonas</taxon>
    </lineage>
</organism>
<feature type="region of interest" description="Disordered" evidence="1">
    <location>
        <begin position="217"/>
        <end position="242"/>
    </location>
</feature>
<dbReference type="InterPro" id="IPR027417">
    <property type="entry name" value="P-loop_NTPase"/>
</dbReference>